<feature type="region of interest" description="Disordered" evidence="2">
    <location>
        <begin position="1494"/>
        <end position="1530"/>
    </location>
</feature>
<comment type="caution">
    <text evidence="3">The sequence shown here is derived from an EMBL/GenBank/DDBJ whole genome shotgun (WGS) entry which is preliminary data.</text>
</comment>
<dbReference type="EMBL" id="JELX01003386">
    <property type="protein sequence ID" value="KYF52360.1"/>
    <property type="molecule type" value="Genomic_DNA"/>
</dbReference>
<evidence type="ECO:0000256" key="1">
    <source>
        <dbReference type="SAM" id="Coils"/>
    </source>
</evidence>
<sequence length="1626" mass="180430">MLLARGMDWSRFDAHGENNSEAFEAFAGQLFECWCRQEYAGELREVRTPDGRGGDGGLDAYAVLASGKIVGLQAKWFSGSLEGSQIDQIHRSFQRAITTRPDLVRYCVAIPRALTDDRGRKEQIQRARWDGWIARVTAIAPNVGVDLWDSAKLEKLLGESENEGLHAYWFPGSVFTLNDLKQRFAAAGRGWLNLRYEPHLHATGRLEEDLALRLGEPEARTKILRHVKEATGKLEALREDVARLERLSIFLREVPDSEQLRVAALDALDRMLDAGKALAYALCHATPLPEHLEPSEHDEEHLRRLAGVLLDLERDRFHVPTRSIREHLERCVDELGRPFSLLRDAWTRWRGARLLGAYVGAPGVGKTHGLAHAVEQQLSREMPAVILRARDCPLGGWDEILKKALDQPRSRLPEILNAMEATATRADVRRARSPVQNPDGAADVQGPAAQSGGTSGHGDGVEPEPVCFLLAIDGLEESGQHRRWAELLGELSAHLERHPRVRAAVTLRTASREAILGRVRVDLFDEIALPTGGEVDTLLRATCGAMHIELPDRRVRWAIREPLSVRLYCELRRRMPAHPAAWGSRPQDVSLTALLGEKLRRIEEELQDKLRWSRRVPLREALTALADASMGRGAMSRDDAVAAVYAVFPPAQGFSSIDAHWLLDQATEHGLVTEWVTESDDPFHPPIQHIELAFEPLVDYLIARRACEAAQDALARGEAPPLPDVLRDRRDALTQAAILLAQKGFSLVRSGLWRDQLPREEIERLELRAIAALDDGAARTYHGWVLERLRASMPSCRRVLAELCVPVARDVTHPFGPRFVHEALLSLLPARRDQFWSGPRHLPGDGGQPWEGSGDPALEELTLEDDPADGPPLLLAWALTSVDTAWRRRLRAELARWASRDISELIRWLDLVICTNDPQMVEDVSTVAFGAACLTGADPSLVQLVRWVDEHVLAPDAPHRREDAAVLHAARGIVERARAVGVVVDPAILERAHRLYAPTGETIPIDAEAARAASDHHGVKPVSARFAWYVVPPAIDPFFRYAVSMDLHMWSPERAARLDPRADRILRAHAEQAELPALSPLRFAFGALVAHLRAVGWNEAEFYGDPRNEEPAATVGMDVAIARYHGDARVRGEVSPVCTVAEKYIRTGCRQLQAYLAARAPADVRGGANGPIEPPVDPVRVAQIEPNPASDAALESSWERAPWVFWADDGLVSSIHLDPQDQVDRAVEWVMTAPPPEIEPWLRLPRGAAPRFEPEEDEWITLWGEVRARERESQADTTLCIGAAAVAERDAGLLADHARSVDPQILGLLCKDGELGCDGVDPGEAMWAPWSEERIGPYEISVGGRAIELTGTSVEAGYHGLRGIAWSCRLPARWLRVLLGLVDAKPVGGGANWCFMDREGRVEAVYSHHSTEQITWQKALVVRRRALERALDAQNQRLVWSVRLLREPAPGIIDHHSKDAPSALRGWLWLAVMGDSSVGGLRIDVVPLPGSGGVRGADEPDAASRAAPARCGASEAPIGPGDPELATPLSSDLDDDQAIPYFLWDDPIPVSEVRRRLKSASPPERDRLLGKILREAQDPDVWRFTTPEEVAARFGQLARHLGRRRRFWEFLLKLWHKEGLLEQEPA</sequence>
<feature type="coiled-coil region" evidence="1">
    <location>
        <begin position="227"/>
        <end position="254"/>
    </location>
</feature>
<reference evidence="3 4" key="1">
    <citation type="submission" date="2014-02" db="EMBL/GenBank/DDBJ databases">
        <title>The small core and large imbalanced accessory genome model reveals a collaborative survival strategy of Sorangium cellulosum strains in nature.</title>
        <authorList>
            <person name="Han K."/>
            <person name="Peng R."/>
            <person name="Blom J."/>
            <person name="Li Y.-Z."/>
        </authorList>
    </citation>
    <scope>NUCLEOTIDE SEQUENCE [LARGE SCALE GENOMIC DNA]</scope>
    <source>
        <strain evidence="3 4">So0157-18</strain>
    </source>
</reference>
<evidence type="ECO:0000313" key="4">
    <source>
        <dbReference type="Proteomes" id="UP000075604"/>
    </source>
</evidence>
<feature type="region of interest" description="Disordered" evidence="2">
    <location>
        <begin position="427"/>
        <end position="460"/>
    </location>
</feature>
<proteinExistence type="predicted"/>
<gene>
    <name evidence="3" type="ORF">BE04_50135</name>
</gene>
<name>A0A150P9Q1_SORCE</name>
<dbReference type="Proteomes" id="UP000075604">
    <property type="component" value="Unassembled WGS sequence"/>
</dbReference>
<protein>
    <submittedName>
        <fullName evidence="3">Uncharacterized protein</fullName>
    </submittedName>
</protein>
<evidence type="ECO:0000256" key="2">
    <source>
        <dbReference type="SAM" id="MobiDB-lite"/>
    </source>
</evidence>
<accession>A0A150P9Q1</accession>
<keyword evidence="1" id="KW-0175">Coiled coil</keyword>
<feature type="region of interest" description="Disordered" evidence="2">
    <location>
        <begin position="838"/>
        <end position="857"/>
    </location>
</feature>
<organism evidence="3 4">
    <name type="scientific">Sorangium cellulosum</name>
    <name type="common">Polyangium cellulosum</name>
    <dbReference type="NCBI Taxonomy" id="56"/>
    <lineage>
        <taxon>Bacteria</taxon>
        <taxon>Pseudomonadati</taxon>
        <taxon>Myxococcota</taxon>
        <taxon>Polyangia</taxon>
        <taxon>Polyangiales</taxon>
        <taxon>Polyangiaceae</taxon>
        <taxon>Sorangium</taxon>
    </lineage>
</organism>
<evidence type="ECO:0000313" key="3">
    <source>
        <dbReference type="EMBL" id="KYF52360.1"/>
    </source>
</evidence>
<feature type="compositionally biased region" description="Low complexity" evidence="2">
    <location>
        <begin position="1503"/>
        <end position="1514"/>
    </location>
</feature>